<protein>
    <recommendedName>
        <fullName evidence="5">Cytochrome P450</fullName>
    </recommendedName>
</protein>
<dbReference type="InterPro" id="IPR050121">
    <property type="entry name" value="Cytochrome_P450_monoxygenase"/>
</dbReference>
<evidence type="ECO:0000256" key="1">
    <source>
        <dbReference type="ARBA" id="ARBA00005179"/>
    </source>
</evidence>
<organism evidence="3 4">
    <name type="scientific">Dentipellis fragilis</name>
    <dbReference type="NCBI Taxonomy" id="205917"/>
    <lineage>
        <taxon>Eukaryota</taxon>
        <taxon>Fungi</taxon>
        <taxon>Dikarya</taxon>
        <taxon>Basidiomycota</taxon>
        <taxon>Agaricomycotina</taxon>
        <taxon>Agaricomycetes</taxon>
        <taxon>Russulales</taxon>
        <taxon>Hericiaceae</taxon>
        <taxon>Dentipellis</taxon>
    </lineage>
</organism>
<dbReference type="GO" id="GO:0005506">
    <property type="term" value="F:iron ion binding"/>
    <property type="evidence" value="ECO:0007669"/>
    <property type="project" value="InterPro"/>
</dbReference>
<dbReference type="Pfam" id="PF00067">
    <property type="entry name" value="p450"/>
    <property type="match status" value="1"/>
</dbReference>
<dbReference type="GO" id="GO:0016705">
    <property type="term" value="F:oxidoreductase activity, acting on paired donors, with incorporation or reduction of molecular oxygen"/>
    <property type="evidence" value="ECO:0007669"/>
    <property type="project" value="InterPro"/>
</dbReference>
<dbReference type="PRINTS" id="PR00385">
    <property type="entry name" value="P450"/>
</dbReference>
<dbReference type="Gene3D" id="1.10.630.10">
    <property type="entry name" value="Cytochrome P450"/>
    <property type="match status" value="1"/>
</dbReference>
<dbReference type="PRINTS" id="PR00463">
    <property type="entry name" value="EP450I"/>
</dbReference>
<feature type="binding site" description="axial binding residue" evidence="2">
    <location>
        <position position="417"/>
    </location>
    <ligand>
        <name>heme</name>
        <dbReference type="ChEBI" id="CHEBI:30413"/>
    </ligand>
    <ligandPart>
        <name>Fe</name>
        <dbReference type="ChEBI" id="CHEBI:18248"/>
    </ligandPart>
</feature>
<dbReference type="AlphaFoldDB" id="A0A4Y9YDP6"/>
<comment type="cofactor">
    <cofactor evidence="2">
        <name>heme</name>
        <dbReference type="ChEBI" id="CHEBI:30413"/>
    </cofactor>
</comment>
<keyword evidence="2" id="KW-0349">Heme</keyword>
<reference evidence="3 4" key="1">
    <citation type="submission" date="2019-02" db="EMBL/GenBank/DDBJ databases">
        <title>Genome sequencing of the rare red list fungi Dentipellis fragilis.</title>
        <authorList>
            <person name="Buettner E."/>
            <person name="Kellner H."/>
        </authorList>
    </citation>
    <scope>NUCLEOTIDE SEQUENCE [LARGE SCALE GENOMIC DNA]</scope>
    <source>
        <strain evidence="3 4">DSM 105465</strain>
    </source>
</reference>
<comment type="pathway">
    <text evidence="1">Secondary metabolite biosynthesis.</text>
</comment>
<dbReference type="InterPro" id="IPR002401">
    <property type="entry name" value="Cyt_P450_E_grp-I"/>
</dbReference>
<dbReference type="STRING" id="205917.A0A4Y9YDP6"/>
<dbReference type="OrthoDB" id="1470350at2759"/>
<dbReference type="Proteomes" id="UP000298327">
    <property type="component" value="Unassembled WGS sequence"/>
</dbReference>
<dbReference type="PANTHER" id="PTHR24305">
    <property type="entry name" value="CYTOCHROME P450"/>
    <property type="match status" value="1"/>
</dbReference>
<dbReference type="GO" id="GO:0020037">
    <property type="term" value="F:heme binding"/>
    <property type="evidence" value="ECO:0007669"/>
    <property type="project" value="InterPro"/>
</dbReference>
<proteinExistence type="predicted"/>
<name>A0A4Y9YDP6_9AGAM</name>
<dbReference type="EMBL" id="SEOQ01000561">
    <property type="protein sequence ID" value="TFY60465.1"/>
    <property type="molecule type" value="Genomic_DNA"/>
</dbReference>
<evidence type="ECO:0008006" key="5">
    <source>
        <dbReference type="Google" id="ProtNLM"/>
    </source>
</evidence>
<dbReference type="GO" id="GO:0004497">
    <property type="term" value="F:monooxygenase activity"/>
    <property type="evidence" value="ECO:0007669"/>
    <property type="project" value="InterPro"/>
</dbReference>
<evidence type="ECO:0000313" key="4">
    <source>
        <dbReference type="Proteomes" id="UP000298327"/>
    </source>
</evidence>
<evidence type="ECO:0000313" key="3">
    <source>
        <dbReference type="EMBL" id="TFY60465.1"/>
    </source>
</evidence>
<sequence>MEVPYSFMGSFLACGFLVALLRQFFLVPSELRHLPRVSVPRLLLSYLTGEVENERLRRLVLPFASERGEGVVLVWALGRWMVHILDPNLARIMSDNIDLFPKEAPPDDLMLWRLVGRSNILMSNGAQWKMHSRVVRSAISRAIPVEQFAALTRRLITVIGTDTVVNFDDLAQRFALDAVGTTAFGHDFDAIAQESPFAREYNGIMHAIANPLYLIFPTLERLLPRRALMKTMDTFVDGFKGLLQAKRENPGVDMMTFMLKEVEMSDRELRDNMVLLFIAGHDTSAGGISTLIYYMARNPDIQARARDEVLSVLGYGSDPTVNSLKQMPYLNACVNEALRINTPISYIVPRTTSMPVSLGNYSIPAHASLIFNIYVIHHNPRDWAEPEKFDPERFLLPDMNWKERGLWVPFAQGPRQCPARSFALHEQLILTALLLREYEWTLPSDSIHLDSLKNAFSPFALSIPRDLTVKFACRK</sequence>
<keyword evidence="2" id="KW-0479">Metal-binding</keyword>
<keyword evidence="2" id="KW-0408">Iron</keyword>
<dbReference type="InterPro" id="IPR001128">
    <property type="entry name" value="Cyt_P450"/>
</dbReference>
<comment type="caution">
    <text evidence="3">The sequence shown here is derived from an EMBL/GenBank/DDBJ whole genome shotgun (WGS) entry which is preliminary data.</text>
</comment>
<dbReference type="PANTHER" id="PTHR24305:SF223">
    <property type="entry name" value="CYTOCHROME P450-DIT2"/>
    <property type="match status" value="1"/>
</dbReference>
<gene>
    <name evidence="3" type="ORF">EVG20_g7409</name>
</gene>
<dbReference type="InterPro" id="IPR036396">
    <property type="entry name" value="Cyt_P450_sf"/>
</dbReference>
<dbReference type="SUPFAM" id="SSF48264">
    <property type="entry name" value="Cytochrome P450"/>
    <property type="match status" value="1"/>
</dbReference>
<accession>A0A4Y9YDP6</accession>
<evidence type="ECO:0000256" key="2">
    <source>
        <dbReference type="PIRSR" id="PIRSR602401-1"/>
    </source>
</evidence>
<keyword evidence="4" id="KW-1185">Reference proteome</keyword>